<keyword evidence="2" id="KW-1185">Reference proteome</keyword>
<dbReference type="Proteomes" id="UP001056120">
    <property type="component" value="Linkage Group LG04"/>
</dbReference>
<comment type="caution">
    <text evidence="1">The sequence shown here is derived from an EMBL/GenBank/DDBJ whole genome shotgun (WGS) entry which is preliminary data.</text>
</comment>
<dbReference type="EMBL" id="CM042021">
    <property type="protein sequence ID" value="KAI3818306.1"/>
    <property type="molecule type" value="Genomic_DNA"/>
</dbReference>
<protein>
    <submittedName>
        <fullName evidence="1">Uncharacterized protein</fullName>
    </submittedName>
</protein>
<evidence type="ECO:0000313" key="1">
    <source>
        <dbReference type="EMBL" id="KAI3818306.1"/>
    </source>
</evidence>
<reference evidence="1 2" key="2">
    <citation type="journal article" date="2022" name="Mol. Ecol. Resour.">
        <title>The genomes of chicory, endive, great burdock and yacon provide insights into Asteraceae paleo-polyploidization history and plant inulin production.</title>
        <authorList>
            <person name="Fan W."/>
            <person name="Wang S."/>
            <person name="Wang H."/>
            <person name="Wang A."/>
            <person name="Jiang F."/>
            <person name="Liu H."/>
            <person name="Zhao H."/>
            <person name="Xu D."/>
            <person name="Zhang Y."/>
        </authorList>
    </citation>
    <scope>NUCLEOTIDE SEQUENCE [LARGE SCALE GENOMIC DNA]</scope>
    <source>
        <strain evidence="2">cv. Yunnan</strain>
        <tissue evidence="1">Leaves</tissue>
    </source>
</reference>
<evidence type="ECO:0000313" key="2">
    <source>
        <dbReference type="Proteomes" id="UP001056120"/>
    </source>
</evidence>
<name>A0ACB9JF02_9ASTR</name>
<sequence>MRWRPLLRESPSPSDQATDDNMVLTFLIVRIIRRRSHSERSRQRSLHLHPHTTVPTRASTILKLHRVLCTQNHKHVTTTPPLPTYCSIQTQRRRNPGN</sequence>
<organism evidence="1 2">
    <name type="scientific">Smallanthus sonchifolius</name>
    <dbReference type="NCBI Taxonomy" id="185202"/>
    <lineage>
        <taxon>Eukaryota</taxon>
        <taxon>Viridiplantae</taxon>
        <taxon>Streptophyta</taxon>
        <taxon>Embryophyta</taxon>
        <taxon>Tracheophyta</taxon>
        <taxon>Spermatophyta</taxon>
        <taxon>Magnoliopsida</taxon>
        <taxon>eudicotyledons</taxon>
        <taxon>Gunneridae</taxon>
        <taxon>Pentapetalae</taxon>
        <taxon>asterids</taxon>
        <taxon>campanulids</taxon>
        <taxon>Asterales</taxon>
        <taxon>Asteraceae</taxon>
        <taxon>Asteroideae</taxon>
        <taxon>Heliantheae alliance</taxon>
        <taxon>Millerieae</taxon>
        <taxon>Smallanthus</taxon>
    </lineage>
</organism>
<proteinExistence type="predicted"/>
<reference evidence="2" key="1">
    <citation type="journal article" date="2022" name="Mol. Ecol. Resour.">
        <title>The genomes of chicory, endive, great burdock and yacon provide insights into Asteraceae palaeo-polyploidization history and plant inulin production.</title>
        <authorList>
            <person name="Fan W."/>
            <person name="Wang S."/>
            <person name="Wang H."/>
            <person name="Wang A."/>
            <person name="Jiang F."/>
            <person name="Liu H."/>
            <person name="Zhao H."/>
            <person name="Xu D."/>
            <person name="Zhang Y."/>
        </authorList>
    </citation>
    <scope>NUCLEOTIDE SEQUENCE [LARGE SCALE GENOMIC DNA]</scope>
    <source>
        <strain evidence="2">cv. Yunnan</strain>
    </source>
</reference>
<gene>
    <name evidence="1" type="ORF">L1987_12110</name>
</gene>
<accession>A0ACB9JF02</accession>